<accession>A0ABT3B1K5</accession>
<dbReference type="SUPFAM" id="SSF53597">
    <property type="entry name" value="Dihydrofolate reductase-like"/>
    <property type="match status" value="1"/>
</dbReference>
<name>A0ABT3B1K5_9CYAN</name>
<organism evidence="1 2">
    <name type="scientific">Plectonema radiosum NIES-515</name>
    <dbReference type="NCBI Taxonomy" id="2986073"/>
    <lineage>
        <taxon>Bacteria</taxon>
        <taxon>Bacillati</taxon>
        <taxon>Cyanobacteriota</taxon>
        <taxon>Cyanophyceae</taxon>
        <taxon>Oscillatoriophycideae</taxon>
        <taxon>Oscillatoriales</taxon>
        <taxon>Microcoleaceae</taxon>
        <taxon>Plectonema</taxon>
    </lineage>
</organism>
<dbReference type="RefSeq" id="WP_263746471.1">
    <property type="nucleotide sequence ID" value="NZ_JAOWRF010000231.1"/>
</dbReference>
<protein>
    <submittedName>
        <fullName evidence="1">Uncharacterized protein</fullName>
    </submittedName>
</protein>
<reference evidence="1 2" key="1">
    <citation type="submission" date="2022-10" db="EMBL/GenBank/DDBJ databases">
        <title>Identification of biosynthetic pathway for the production of the potent trypsin inhibitor radiosumin.</title>
        <authorList>
            <person name="Fewer D.P."/>
            <person name="Delbaje E."/>
            <person name="Ouyang X."/>
            <person name="Agostino P.D."/>
            <person name="Wahlsten M."/>
            <person name="Jokela J."/>
            <person name="Permi P."/>
            <person name="Haapaniemi E."/>
            <person name="Koistinen H."/>
        </authorList>
    </citation>
    <scope>NUCLEOTIDE SEQUENCE [LARGE SCALE GENOMIC DNA]</scope>
    <source>
        <strain evidence="1 2">NIES-515</strain>
    </source>
</reference>
<dbReference type="InterPro" id="IPR024072">
    <property type="entry name" value="DHFR-like_dom_sf"/>
</dbReference>
<sequence length="81" mass="9335">MRKLKYYVACTVDGFIAQEDGSFDGFLAEGEHVTDYLKPFKWFDVVLMRCKIYEVGLKEGVTNAYPTILNLATKQFHLVNH</sequence>
<keyword evidence="2" id="KW-1185">Reference proteome</keyword>
<evidence type="ECO:0000313" key="2">
    <source>
        <dbReference type="Proteomes" id="UP001526143"/>
    </source>
</evidence>
<dbReference type="Gene3D" id="3.40.430.10">
    <property type="entry name" value="Dihydrofolate Reductase, subunit A"/>
    <property type="match status" value="1"/>
</dbReference>
<dbReference type="EMBL" id="JAOWRF010000231">
    <property type="protein sequence ID" value="MCV3214890.1"/>
    <property type="molecule type" value="Genomic_DNA"/>
</dbReference>
<gene>
    <name evidence="1" type="ORF">OGM63_15435</name>
</gene>
<evidence type="ECO:0000313" key="1">
    <source>
        <dbReference type="EMBL" id="MCV3214890.1"/>
    </source>
</evidence>
<comment type="caution">
    <text evidence="1">The sequence shown here is derived from an EMBL/GenBank/DDBJ whole genome shotgun (WGS) entry which is preliminary data.</text>
</comment>
<dbReference type="Proteomes" id="UP001526143">
    <property type="component" value="Unassembled WGS sequence"/>
</dbReference>
<proteinExistence type="predicted"/>